<dbReference type="Proteomes" id="UP000003598">
    <property type="component" value="Unassembled WGS sequence"/>
</dbReference>
<dbReference type="HOGENOM" id="CLU_3293619_0_0_10"/>
<comment type="caution">
    <text evidence="1">The sequence shown here is derived from an EMBL/GenBank/DDBJ whole genome shotgun (WGS) entry which is preliminary data.</text>
</comment>
<organism evidence="1 2">
    <name type="scientific">Paraprevotella clara YIT 11840</name>
    <dbReference type="NCBI Taxonomy" id="762968"/>
    <lineage>
        <taxon>Bacteria</taxon>
        <taxon>Pseudomonadati</taxon>
        <taxon>Bacteroidota</taxon>
        <taxon>Bacteroidia</taxon>
        <taxon>Bacteroidales</taxon>
        <taxon>Prevotellaceae</taxon>
        <taxon>Paraprevotella</taxon>
    </lineage>
</organism>
<protein>
    <submittedName>
        <fullName evidence="1">Uncharacterized protein</fullName>
    </submittedName>
</protein>
<proteinExistence type="predicted"/>
<dbReference type="EMBL" id="AFFY01000011">
    <property type="protein sequence ID" value="EHH01365.1"/>
    <property type="molecule type" value="Genomic_DNA"/>
</dbReference>
<evidence type="ECO:0000313" key="1">
    <source>
        <dbReference type="EMBL" id="EHH01365.1"/>
    </source>
</evidence>
<name>G5SN45_9BACT</name>
<sequence length="40" mass="4878">MPLFVWRRSAFRSSEIEKSFGAQRKIVWLMRTIVRHLKES</sequence>
<accession>G5SN45</accession>
<evidence type="ECO:0000313" key="2">
    <source>
        <dbReference type="Proteomes" id="UP000003598"/>
    </source>
</evidence>
<dbReference type="AlphaFoldDB" id="G5SN45"/>
<keyword evidence="2" id="KW-1185">Reference proteome</keyword>
<gene>
    <name evidence="1" type="ORF">HMPREF9441_00773</name>
</gene>
<reference evidence="1 2" key="1">
    <citation type="submission" date="2011-03" db="EMBL/GenBank/DDBJ databases">
        <authorList>
            <person name="Weinstock G."/>
            <person name="Sodergren E."/>
            <person name="Clifton S."/>
            <person name="Fulton L."/>
            <person name="Fulton B."/>
            <person name="Courtney L."/>
            <person name="Fronick C."/>
            <person name="Harrison M."/>
            <person name="Strong C."/>
            <person name="Farmer C."/>
            <person name="Delahaunty K."/>
            <person name="Markovic C."/>
            <person name="Hall O."/>
            <person name="Minx P."/>
            <person name="Tomlinson C."/>
            <person name="Mitreva M."/>
            <person name="Hou S."/>
            <person name="Chen J."/>
            <person name="Wollam A."/>
            <person name="Pepin K.H."/>
            <person name="Johnson M."/>
            <person name="Bhonagiri V."/>
            <person name="Zhang X."/>
            <person name="Suruliraj S."/>
            <person name="Warren W."/>
            <person name="Chinwalla A."/>
            <person name="Mardis E.R."/>
            <person name="Wilson R.K."/>
        </authorList>
    </citation>
    <scope>NUCLEOTIDE SEQUENCE [LARGE SCALE GENOMIC DNA]</scope>
    <source>
        <strain evidence="1 2">YIT 11840</strain>
    </source>
</reference>